<accession>E6S7D1</accession>
<dbReference type="STRING" id="710696.Intca_3621"/>
<keyword evidence="4" id="KW-1185">Reference proteome</keyword>
<keyword evidence="2" id="KW-0812">Transmembrane</keyword>
<dbReference type="OrthoDB" id="3819335at2"/>
<dbReference type="KEGG" id="ica:Intca_3621"/>
<protein>
    <submittedName>
        <fullName evidence="3">Uncharacterized protein</fullName>
    </submittedName>
</protein>
<dbReference type="eggNOG" id="ENOG502ZJYV">
    <property type="taxonomic scope" value="Bacteria"/>
</dbReference>
<dbReference type="Proteomes" id="UP000008914">
    <property type="component" value="Chromosome"/>
</dbReference>
<keyword evidence="2" id="KW-1133">Transmembrane helix</keyword>
<evidence type="ECO:0000313" key="3">
    <source>
        <dbReference type="EMBL" id="ADU50094.1"/>
    </source>
</evidence>
<proteinExistence type="predicted"/>
<evidence type="ECO:0000313" key="4">
    <source>
        <dbReference type="Proteomes" id="UP000008914"/>
    </source>
</evidence>
<dbReference type="RefSeq" id="WP_013494401.1">
    <property type="nucleotide sequence ID" value="NC_014830.1"/>
</dbReference>
<name>E6S7D1_INTC7</name>
<keyword evidence="2" id="KW-0472">Membrane</keyword>
<evidence type="ECO:0000256" key="2">
    <source>
        <dbReference type="SAM" id="Phobius"/>
    </source>
</evidence>
<dbReference type="HOGENOM" id="CLU_768982_0_0_11"/>
<feature type="transmembrane region" description="Helical" evidence="2">
    <location>
        <begin position="40"/>
        <end position="59"/>
    </location>
</feature>
<feature type="compositionally biased region" description="Low complexity" evidence="1">
    <location>
        <begin position="69"/>
        <end position="79"/>
    </location>
</feature>
<dbReference type="AlphaFoldDB" id="E6S7D1"/>
<feature type="region of interest" description="Disordered" evidence="1">
    <location>
        <begin position="68"/>
        <end position="93"/>
    </location>
</feature>
<sequence length="360" mass="37178">MNLTDLRDELDQRTQDLSADIPSLTAGIAGKVRATKRRRAGGAAGGVVAALLVVGMAVANQPGRPVVPAPAATTPSTSVGADGMPSRVLPDRPGDVVKDGLRLRATVAEDTLAVGVIGDPGERVVRATWTPRTQRVAYVVECWLPPGQDPATAKETWVRASISGQEGYFGGTCRADLPTAGDLSASITPGEPGEGNPQIRLGTDTTLRVELVDRDGRPLTNPGVRLAAGIYELGPQLPIKDDRGQVVGALPEVVEHQGYRYLLGPVVYRSLASGALPRVEAPATGPYLVRFGTVGTGRPGADPGFFQLGGLGEATSLVQEGGLTTAPQPAGAGQALSLQLAEGTLPKDGYGVIAIYVPAH</sequence>
<gene>
    <name evidence="3" type="ordered locus">Intca_3621</name>
</gene>
<organism evidence="3 4">
    <name type="scientific">Intrasporangium calvum (strain ATCC 23552 / DSM 43043 / JCM 3097 / NBRC 12989 / NCIMB 10167 / NRRL B-3866 / 7 KIP)</name>
    <dbReference type="NCBI Taxonomy" id="710696"/>
    <lineage>
        <taxon>Bacteria</taxon>
        <taxon>Bacillati</taxon>
        <taxon>Actinomycetota</taxon>
        <taxon>Actinomycetes</taxon>
        <taxon>Micrococcales</taxon>
        <taxon>Intrasporangiaceae</taxon>
        <taxon>Intrasporangium</taxon>
    </lineage>
</organism>
<evidence type="ECO:0000256" key="1">
    <source>
        <dbReference type="SAM" id="MobiDB-lite"/>
    </source>
</evidence>
<reference evidence="3 4" key="1">
    <citation type="journal article" date="2010" name="Stand. Genomic Sci.">
        <title>Complete genome sequence of Intrasporangium calvum type strain (7 KIP).</title>
        <authorList>
            <person name="Del Rio T.G."/>
            <person name="Chertkov O."/>
            <person name="Yasawong M."/>
            <person name="Lucas S."/>
            <person name="Deshpande S."/>
            <person name="Cheng J.F."/>
            <person name="Detter C."/>
            <person name="Tapia R."/>
            <person name="Han C."/>
            <person name="Goodwin L."/>
            <person name="Pitluck S."/>
            <person name="Liolios K."/>
            <person name="Ivanova N."/>
            <person name="Mavromatis K."/>
            <person name="Pati A."/>
            <person name="Chen A."/>
            <person name="Palaniappan K."/>
            <person name="Land M."/>
            <person name="Hauser L."/>
            <person name="Chang Y.J."/>
            <person name="Jeffries C.D."/>
            <person name="Rohde M."/>
            <person name="Pukall R."/>
            <person name="Sikorski J."/>
            <person name="Goker M."/>
            <person name="Woyke T."/>
            <person name="Bristow J."/>
            <person name="Eisen J.A."/>
            <person name="Markowitz V."/>
            <person name="Hugenholtz P."/>
            <person name="Kyrpides N.C."/>
            <person name="Klenk H.P."/>
            <person name="Lapidus A."/>
        </authorList>
    </citation>
    <scope>NUCLEOTIDE SEQUENCE [LARGE SCALE GENOMIC DNA]</scope>
    <source>
        <strain evidence="4">ATCC 23552 / DSM 43043 / JCM 3097 / NBRC 12989 / 7 KIP</strain>
    </source>
</reference>
<dbReference type="EMBL" id="CP002343">
    <property type="protein sequence ID" value="ADU50094.1"/>
    <property type="molecule type" value="Genomic_DNA"/>
</dbReference>